<protein>
    <submittedName>
        <fullName evidence="2">Uncharacterized protein</fullName>
    </submittedName>
</protein>
<keyword evidence="3" id="KW-1185">Reference proteome</keyword>
<organism evidence="2 3">
    <name type="scientific">Vanrija humicola</name>
    <name type="common">Yeast</name>
    <name type="synonym">Cryptococcus humicola</name>
    <dbReference type="NCBI Taxonomy" id="5417"/>
    <lineage>
        <taxon>Eukaryota</taxon>
        <taxon>Fungi</taxon>
        <taxon>Dikarya</taxon>
        <taxon>Basidiomycota</taxon>
        <taxon>Agaricomycotina</taxon>
        <taxon>Tremellomycetes</taxon>
        <taxon>Trichosporonales</taxon>
        <taxon>Trichosporonaceae</taxon>
        <taxon>Vanrija</taxon>
    </lineage>
</organism>
<feature type="compositionally biased region" description="Acidic residues" evidence="1">
    <location>
        <begin position="196"/>
        <end position="220"/>
    </location>
</feature>
<evidence type="ECO:0000313" key="3">
    <source>
        <dbReference type="Proteomes" id="UP000473826"/>
    </source>
</evidence>
<feature type="region of interest" description="Disordered" evidence="1">
    <location>
        <begin position="181"/>
        <end position="244"/>
    </location>
</feature>
<name>A0A7D8V3P9_VANHU</name>
<feature type="region of interest" description="Disordered" evidence="1">
    <location>
        <begin position="1"/>
        <end position="30"/>
    </location>
</feature>
<feature type="compositionally biased region" description="Basic residues" evidence="1">
    <location>
        <begin position="1"/>
        <end position="10"/>
    </location>
</feature>
<dbReference type="AlphaFoldDB" id="A0A7D8V3P9"/>
<comment type="caution">
    <text evidence="2">The sequence shown here is derived from an EMBL/GenBank/DDBJ whole genome shotgun (WGS) entry which is preliminary data.</text>
</comment>
<dbReference type="OrthoDB" id="5328412at2759"/>
<reference evidence="2 3" key="1">
    <citation type="journal article" date="2019" name="PLoS Genet.">
        <title>Convergent evolution of linked mating-type loci in basidiomycete fungi.</title>
        <authorList>
            <person name="Sun S."/>
            <person name="Coelho M.A."/>
            <person name="Heitman J."/>
            <person name="Nowrousian M."/>
        </authorList>
    </citation>
    <scope>NUCLEOTIDE SEQUENCE [LARGE SCALE GENOMIC DNA]</scope>
    <source>
        <strain evidence="2 3">CBS 4282</strain>
    </source>
</reference>
<dbReference type="Proteomes" id="UP000473826">
    <property type="component" value="Unassembled WGS sequence"/>
</dbReference>
<accession>A0A7D8V3P9</accession>
<dbReference type="EMBL" id="QKWK01000009">
    <property type="protein sequence ID" value="TXT07232.1"/>
    <property type="molecule type" value="Genomic_DNA"/>
</dbReference>
<gene>
    <name evidence="2" type="ORF">VHUM_03402</name>
</gene>
<sequence length="614" mass="65770">MPPRLPAKRRNRDDESPAGRSSKKVVKEPTYDTYDEAFDGGVEHEEKGERYRDGEKAQRFYEKAAELYQKAMQFDETYDATFNLARVQYTLASQFYLPPSSLDIYGSAIALYRNAMGKAEDPFLKSDAGFNLAQALLSLAELTEEYEGPASAGGVKELRDLAMMLLQTVFTTQAEYLQFAKDNPGEVPDGTGEVGDAPEAEAADAEGDAEMKDGDDEGGDDSAPAAADDADATPHGSPPASGVTAVTYPTPSAFVDTVMTFVDTQSTLWESAEPVVMPTENAQEASKGVLGYAASFAPPGREAELDLAEMKLLLTLDSINWELTRKDAKPGSGQEKGLEGAARALTALLANLDASPPDDPSVRADILTTLADTQMEAATRLVIQAKAGPPGPSPQAQAAWAHLTSATANLGKALDLPALGTQPEFKPHVQMQLLRTSLNRARLAPINDTAQRNQAQLLDNCAAYAHKAATALGWAYPPLPKQNGWAVPVPAPGKLEPPFPAGWDAELLARTLALLQLRVCYFVHSGQVLAGVEGAKEKYGDGTAKPLVETLQSVPPGPRRIGPRDIERFVGDVEDEEGPLSEGESQWWAEIAAKFVADDAGQQGLATEILNQTE</sequence>
<evidence type="ECO:0000256" key="1">
    <source>
        <dbReference type="SAM" id="MobiDB-lite"/>
    </source>
</evidence>
<proteinExistence type="predicted"/>
<evidence type="ECO:0000313" key="2">
    <source>
        <dbReference type="EMBL" id="TXT07232.1"/>
    </source>
</evidence>